<comment type="caution">
    <text evidence="3">The sequence shown here is derived from an EMBL/GenBank/DDBJ whole genome shotgun (WGS) entry which is preliminary data.</text>
</comment>
<dbReference type="Pfam" id="PF10419">
    <property type="entry name" value="TFIIIC_sub6"/>
    <property type="match status" value="1"/>
</dbReference>
<dbReference type="InterPro" id="IPR019481">
    <property type="entry name" value="TFIIIC_triple_barrel"/>
</dbReference>
<evidence type="ECO:0000259" key="2">
    <source>
        <dbReference type="Pfam" id="PF10419"/>
    </source>
</evidence>
<dbReference type="EMBL" id="JAGTJR010000001">
    <property type="protein sequence ID" value="KAH7064632.1"/>
    <property type="molecule type" value="Genomic_DNA"/>
</dbReference>
<evidence type="ECO:0000313" key="3">
    <source>
        <dbReference type="EMBL" id="KAH7064632.1"/>
    </source>
</evidence>
<feature type="compositionally biased region" description="Polar residues" evidence="1">
    <location>
        <begin position="259"/>
        <end position="270"/>
    </location>
</feature>
<evidence type="ECO:0000313" key="4">
    <source>
        <dbReference type="Proteomes" id="UP000774617"/>
    </source>
</evidence>
<feature type="region of interest" description="Disordered" evidence="1">
    <location>
        <begin position="233"/>
        <end position="369"/>
    </location>
</feature>
<evidence type="ECO:0000256" key="1">
    <source>
        <dbReference type="SAM" id="MobiDB-lite"/>
    </source>
</evidence>
<keyword evidence="4" id="KW-1185">Reference proteome</keyword>
<protein>
    <recommendedName>
        <fullName evidence="2">Transcription factor TFIIIC triple barrel domain-containing protein</fullName>
    </recommendedName>
</protein>
<proteinExistence type="predicted"/>
<feature type="region of interest" description="Disordered" evidence="1">
    <location>
        <begin position="38"/>
        <end position="94"/>
    </location>
</feature>
<accession>A0ABQ8GWB9</accession>
<dbReference type="Gene3D" id="2.60.40.4370">
    <property type="match status" value="1"/>
</dbReference>
<name>A0ABQ8GWB9_9PEZI</name>
<dbReference type="Proteomes" id="UP000774617">
    <property type="component" value="Unassembled WGS sequence"/>
</dbReference>
<gene>
    <name evidence="3" type="ORF">B0J12DRAFT_5356</name>
</gene>
<feature type="domain" description="Transcription factor TFIIIC triple barrel" evidence="2">
    <location>
        <begin position="20"/>
        <end position="172"/>
    </location>
</feature>
<reference evidence="3 4" key="1">
    <citation type="journal article" date="2021" name="Nat. Commun.">
        <title>Genetic determinants of endophytism in the Arabidopsis root mycobiome.</title>
        <authorList>
            <person name="Mesny F."/>
            <person name="Miyauchi S."/>
            <person name="Thiergart T."/>
            <person name="Pickel B."/>
            <person name="Atanasova L."/>
            <person name="Karlsson M."/>
            <person name="Huettel B."/>
            <person name="Barry K.W."/>
            <person name="Haridas S."/>
            <person name="Chen C."/>
            <person name="Bauer D."/>
            <person name="Andreopoulos W."/>
            <person name="Pangilinan J."/>
            <person name="LaButti K."/>
            <person name="Riley R."/>
            <person name="Lipzen A."/>
            <person name="Clum A."/>
            <person name="Drula E."/>
            <person name="Henrissat B."/>
            <person name="Kohler A."/>
            <person name="Grigoriev I.V."/>
            <person name="Martin F.M."/>
            <person name="Hacquard S."/>
        </authorList>
    </citation>
    <scope>NUCLEOTIDE SEQUENCE [LARGE SCALE GENOMIC DNA]</scope>
    <source>
        <strain evidence="3 4">MPI-SDFR-AT-0080</strain>
    </source>
</reference>
<feature type="compositionally biased region" description="Basic residues" evidence="1">
    <location>
        <begin position="313"/>
        <end position="331"/>
    </location>
</feature>
<organism evidence="3 4">
    <name type="scientific">Macrophomina phaseolina</name>
    <dbReference type="NCBI Taxonomy" id="35725"/>
    <lineage>
        <taxon>Eukaryota</taxon>
        <taxon>Fungi</taxon>
        <taxon>Dikarya</taxon>
        <taxon>Ascomycota</taxon>
        <taxon>Pezizomycotina</taxon>
        <taxon>Dothideomycetes</taxon>
        <taxon>Dothideomycetes incertae sedis</taxon>
        <taxon>Botryosphaeriales</taxon>
        <taxon>Botryosphaeriaceae</taxon>
        <taxon>Macrophomina</taxon>
    </lineage>
</organism>
<sequence>MATSQNGTDADEWEYEYSETETQDFFLTLDLTSRITPQHTKKGYVRLEHDIFADDDEADKGQEMGEQTPQQKATPDPAEENGTPRKEQTPAPEEQDRIQIVGLHGDDPIVSYQGQVYSCHWASTIGTDLFFARAPLPEDRDARIAEPLRRLNGSFELIGASSARLVAKQARLRPKWNQKRVEQAQPGSSHSFARIQDAESVETIKFPVPEHATRAQKRQANFLEQLSAVKARLGEKDKVKPTAYTSRGSNMRPGEDDGTQGQRVFVTSPTPERVGDFTFITEDGSNPPSPRSQRSPRQSPRRTSTKMNPPPNKRARRAGGRRGSTARRRAGRAQPTESSLRNEQVGEAGPNTESATPATWDELNQMDTT</sequence>